<accession>A0A9D2BLX2</accession>
<reference evidence="1" key="1">
    <citation type="journal article" date="2021" name="PeerJ">
        <title>Extensive microbial diversity within the chicken gut microbiome revealed by metagenomics and culture.</title>
        <authorList>
            <person name="Gilroy R."/>
            <person name="Ravi A."/>
            <person name="Getino M."/>
            <person name="Pursley I."/>
            <person name="Horton D.L."/>
            <person name="Alikhan N.F."/>
            <person name="Baker D."/>
            <person name="Gharbi K."/>
            <person name="Hall N."/>
            <person name="Watson M."/>
            <person name="Adriaenssens E.M."/>
            <person name="Foster-Nyarko E."/>
            <person name="Jarju S."/>
            <person name="Secka A."/>
            <person name="Antonio M."/>
            <person name="Oren A."/>
            <person name="Chaudhuri R.R."/>
            <person name="La Ragione R."/>
            <person name="Hildebrand F."/>
            <person name="Pallen M.J."/>
        </authorList>
    </citation>
    <scope>NUCLEOTIDE SEQUENCE</scope>
    <source>
        <strain evidence="1">ChiGjej1B1-14440</strain>
    </source>
</reference>
<evidence type="ECO:0000313" key="2">
    <source>
        <dbReference type="Proteomes" id="UP000886724"/>
    </source>
</evidence>
<dbReference type="EMBL" id="DXET01000139">
    <property type="protein sequence ID" value="HIX81550.1"/>
    <property type="molecule type" value="Genomic_DNA"/>
</dbReference>
<dbReference type="AlphaFoldDB" id="A0A9D2BLX2"/>
<reference evidence="1" key="2">
    <citation type="submission" date="2021-04" db="EMBL/GenBank/DDBJ databases">
        <authorList>
            <person name="Gilroy R."/>
        </authorList>
    </citation>
    <scope>NUCLEOTIDE SEQUENCE</scope>
    <source>
        <strain evidence="1">ChiGjej1B1-14440</strain>
    </source>
</reference>
<organism evidence="1 2">
    <name type="scientific">Candidatus Erysipelatoclostridium merdavium</name>
    <dbReference type="NCBI Taxonomy" id="2838566"/>
    <lineage>
        <taxon>Bacteria</taxon>
        <taxon>Bacillati</taxon>
        <taxon>Bacillota</taxon>
        <taxon>Erysipelotrichia</taxon>
        <taxon>Erysipelotrichales</taxon>
        <taxon>Erysipelotrichales incertae sedis</taxon>
    </lineage>
</organism>
<name>A0A9D2BLX2_9FIRM</name>
<dbReference type="SUPFAM" id="SSF55785">
    <property type="entry name" value="PYP-like sensor domain (PAS domain)"/>
    <property type="match status" value="1"/>
</dbReference>
<protein>
    <submittedName>
        <fullName evidence="1">PAS domain-containing protein</fullName>
    </submittedName>
</protein>
<dbReference type="Gene3D" id="3.30.450.20">
    <property type="entry name" value="PAS domain"/>
    <property type="match status" value="1"/>
</dbReference>
<comment type="caution">
    <text evidence="1">The sequence shown here is derived from an EMBL/GenBank/DDBJ whole genome shotgun (WGS) entry which is preliminary data.</text>
</comment>
<dbReference type="Proteomes" id="UP000886724">
    <property type="component" value="Unassembled WGS sequence"/>
</dbReference>
<dbReference type="Pfam" id="PF13596">
    <property type="entry name" value="PAS_10"/>
    <property type="match status" value="1"/>
</dbReference>
<sequence>MDITKEILESILDAYAYEIVFVDRNHIVQYMNKTAKQRYGNRVVIGNSLFNCHNENSKHKIEEFLKRADNGEDEMFETYNKKTGEREFFVPVRNKQGEVIGYFERHEMPWDKDAPEISVFEYWKHRI</sequence>
<dbReference type="InterPro" id="IPR035965">
    <property type="entry name" value="PAS-like_dom_sf"/>
</dbReference>
<proteinExistence type="predicted"/>
<gene>
    <name evidence="1" type="ORF">H9980_06220</name>
</gene>
<evidence type="ECO:0000313" key="1">
    <source>
        <dbReference type="EMBL" id="HIX81550.1"/>
    </source>
</evidence>